<protein>
    <submittedName>
        <fullName evidence="3">Zonular occludens toxin</fullName>
    </submittedName>
</protein>
<dbReference type="InterPro" id="IPR008900">
    <property type="entry name" value="Zot_N"/>
</dbReference>
<dbReference type="SUPFAM" id="SSF52540">
    <property type="entry name" value="P-loop containing nucleoside triphosphate hydrolases"/>
    <property type="match status" value="1"/>
</dbReference>
<keyword evidence="1" id="KW-0812">Transmembrane</keyword>
<keyword evidence="1" id="KW-0472">Membrane</keyword>
<dbReference type="Gene3D" id="3.40.50.300">
    <property type="entry name" value="P-loop containing nucleotide triphosphate hydrolases"/>
    <property type="match status" value="1"/>
</dbReference>
<reference evidence="3 4" key="1">
    <citation type="submission" date="2018-09" db="EMBL/GenBank/DDBJ databases">
        <title>The draft genome of Acinetobacter sp. strains.</title>
        <authorList>
            <person name="Qin J."/>
            <person name="Feng Y."/>
            <person name="Zong Z."/>
        </authorList>
    </citation>
    <scope>NUCLEOTIDE SEQUENCE [LARGE SCALE GENOMIC DNA]</scope>
    <source>
        <strain evidence="3 4">WCHAc060001</strain>
    </source>
</reference>
<name>A0ABX9U124_9GAMM</name>
<dbReference type="Proteomes" id="UP000273105">
    <property type="component" value="Unassembled WGS sequence"/>
</dbReference>
<gene>
    <name evidence="3" type="ORF">D9K79_17960</name>
</gene>
<sequence length="400" mass="46040">MSMILITGTPGSGKSLFAVSKILELQKSHPDRQIFADIEGLKIPNVERSPEDWRDTPDNSIIFYDEAQQHERFRSGTSANKDEIVQKLQVHRHTGHDIYFITQSPRFLNAFVLDLIGEHYHLHRPYGAKLASVYYWRGAQKQPNSEAAKERSENNFNFVYPKEVFELYKSATAHHVKFKIPTKIWATFAMAVFVACMVAWLVFKPETQSFFTGKPVQENKGVQHDLEQNKKAQQLSAIELKVQKCIEQKQFTEDQCKDLNDPEYSAQRHKALEQTTGNNIDKIVETYKASNPFDYSYDTPPAPTQFRVFSGCMKNSRGHLVAYDQQGAIIHEINADVCNRVMKGDRPFNPYKQPDQPAPYQYASDFKPEEQKPIENPQVKIDTVQFGEPKSNYMDSANRY</sequence>
<dbReference type="EMBL" id="RCHE01000086">
    <property type="protein sequence ID" value="RLL36272.1"/>
    <property type="molecule type" value="Genomic_DNA"/>
</dbReference>
<dbReference type="CDD" id="cd01120">
    <property type="entry name" value="RecA-like_superfamily"/>
    <property type="match status" value="1"/>
</dbReference>
<organism evidence="3 4">
    <name type="scientific">Acinetobacter cumulans</name>
    <dbReference type="NCBI Taxonomy" id="2136182"/>
    <lineage>
        <taxon>Bacteria</taxon>
        <taxon>Pseudomonadati</taxon>
        <taxon>Pseudomonadota</taxon>
        <taxon>Gammaproteobacteria</taxon>
        <taxon>Moraxellales</taxon>
        <taxon>Moraxellaceae</taxon>
        <taxon>Acinetobacter</taxon>
    </lineage>
</organism>
<feature type="transmembrane region" description="Helical" evidence="1">
    <location>
        <begin position="184"/>
        <end position="203"/>
    </location>
</feature>
<dbReference type="InterPro" id="IPR027417">
    <property type="entry name" value="P-loop_NTPase"/>
</dbReference>
<keyword evidence="1" id="KW-1133">Transmembrane helix</keyword>
<keyword evidence="4" id="KW-1185">Reference proteome</keyword>
<comment type="caution">
    <text evidence="3">The sequence shown here is derived from an EMBL/GenBank/DDBJ whole genome shotgun (WGS) entry which is preliminary data.</text>
</comment>
<evidence type="ECO:0000313" key="4">
    <source>
        <dbReference type="Proteomes" id="UP000273105"/>
    </source>
</evidence>
<accession>A0ABX9U124</accession>
<dbReference type="Pfam" id="PF05707">
    <property type="entry name" value="Zot"/>
    <property type="match status" value="2"/>
</dbReference>
<feature type="domain" description="Zona occludens toxin N-terminal" evidence="2">
    <location>
        <begin position="3"/>
        <end position="48"/>
    </location>
</feature>
<evidence type="ECO:0000259" key="2">
    <source>
        <dbReference type="Pfam" id="PF05707"/>
    </source>
</evidence>
<evidence type="ECO:0000313" key="3">
    <source>
        <dbReference type="EMBL" id="RLL36272.1"/>
    </source>
</evidence>
<dbReference type="RefSeq" id="WP_121533592.1">
    <property type="nucleotide sequence ID" value="NZ_RCHE01000086.1"/>
</dbReference>
<feature type="domain" description="Zona occludens toxin N-terminal" evidence="2">
    <location>
        <begin position="53"/>
        <end position="174"/>
    </location>
</feature>
<evidence type="ECO:0000256" key="1">
    <source>
        <dbReference type="SAM" id="Phobius"/>
    </source>
</evidence>
<proteinExistence type="predicted"/>